<reference evidence="2" key="1">
    <citation type="submission" date="2019-06" db="EMBL/GenBank/DDBJ databases">
        <authorList>
            <person name="Zheng W."/>
        </authorList>
    </citation>
    <scope>NUCLEOTIDE SEQUENCE</scope>
    <source>
        <strain evidence="2">QDHG01</strain>
    </source>
</reference>
<keyword evidence="1" id="KW-0472">Membrane</keyword>
<keyword evidence="1" id="KW-0812">Transmembrane</keyword>
<proteinExistence type="predicted"/>
<feature type="transmembrane region" description="Helical" evidence="1">
    <location>
        <begin position="56"/>
        <end position="83"/>
    </location>
</feature>
<protein>
    <submittedName>
        <fullName evidence="2">Uncharacterized protein</fullName>
    </submittedName>
</protein>
<dbReference type="Proteomes" id="UP000785679">
    <property type="component" value="Unassembled WGS sequence"/>
</dbReference>
<evidence type="ECO:0000256" key="1">
    <source>
        <dbReference type="SAM" id="Phobius"/>
    </source>
</evidence>
<accession>A0A8J8NXS6</accession>
<evidence type="ECO:0000313" key="3">
    <source>
        <dbReference type="Proteomes" id="UP000785679"/>
    </source>
</evidence>
<organism evidence="2 3">
    <name type="scientific">Halteria grandinella</name>
    <dbReference type="NCBI Taxonomy" id="5974"/>
    <lineage>
        <taxon>Eukaryota</taxon>
        <taxon>Sar</taxon>
        <taxon>Alveolata</taxon>
        <taxon>Ciliophora</taxon>
        <taxon>Intramacronucleata</taxon>
        <taxon>Spirotrichea</taxon>
        <taxon>Stichotrichia</taxon>
        <taxon>Sporadotrichida</taxon>
        <taxon>Halteriidae</taxon>
        <taxon>Halteria</taxon>
    </lineage>
</organism>
<dbReference type="AlphaFoldDB" id="A0A8J8NXS6"/>
<name>A0A8J8NXS6_HALGN</name>
<evidence type="ECO:0000313" key="2">
    <source>
        <dbReference type="EMBL" id="TNV84037.1"/>
    </source>
</evidence>
<dbReference type="EMBL" id="RRYP01003199">
    <property type="protein sequence ID" value="TNV84037.1"/>
    <property type="molecule type" value="Genomic_DNA"/>
</dbReference>
<comment type="caution">
    <text evidence="2">The sequence shown here is derived from an EMBL/GenBank/DDBJ whole genome shotgun (WGS) entry which is preliminary data.</text>
</comment>
<keyword evidence="3" id="KW-1185">Reference proteome</keyword>
<sequence>MQRHPRGNANQGQQHFYRERNHLKDFFEDLLCLLIDTVLVIIELQSNILYRLFQFALIGLGVRCVFCLSPLFMYLICTVLTAWTNVFTEYDSKCECLLELGKELMASQVYAFNRTMSMAQEVNKTKLQG</sequence>
<keyword evidence="1" id="KW-1133">Transmembrane helix</keyword>
<gene>
    <name evidence="2" type="ORF">FGO68_gene12073</name>
</gene>